<keyword evidence="8 9" id="KW-0012">Acyltransferase</keyword>
<evidence type="ECO:0000313" key="11">
    <source>
        <dbReference type="EMBL" id="SLN17139.1"/>
    </source>
</evidence>
<dbReference type="SUPFAM" id="SSF56317">
    <property type="entry name" value="Carbon-nitrogen hydrolase"/>
    <property type="match status" value="1"/>
</dbReference>
<feature type="transmembrane region" description="Helical" evidence="9">
    <location>
        <begin position="39"/>
        <end position="56"/>
    </location>
</feature>
<gene>
    <name evidence="11" type="primary">lnt_1</name>
    <name evidence="9" type="synonym">lnt</name>
    <name evidence="11" type="ORF">ROH8110_00469</name>
</gene>
<evidence type="ECO:0000259" key="10">
    <source>
        <dbReference type="PROSITE" id="PS50263"/>
    </source>
</evidence>
<dbReference type="RefSeq" id="WP_085816165.1">
    <property type="nucleotide sequence ID" value="NZ_FWFU01000001.1"/>
</dbReference>
<dbReference type="InterPro" id="IPR003010">
    <property type="entry name" value="C-N_Hydrolase"/>
</dbReference>
<dbReference type="AlphaFoldDB" id="A0A1X6YC86"/>
<keyword evidence="3 9" id="KW-1003">Cell membrane</keyword>
<sequence length="514" mass="54491">MADSRASRIAAWIAGLRPRNRLVLSGLLGALAALGQAPWGLWPLTIAGLALLYAVLRLATTATGWKGAFWIGLAAGSGYFALSLNWIVEPFLVDIARHGWMAPFALIGLSVGLALFWGAAFALVRCAGGRAPAFVAALVLGEAARTYLLTGFPWAQTGHALIATPFLHWASFGGSLLLSALVASAAVALWHILTGPRLAAAFTLAAFAALHGAGMMLTPAPATDTSAPTLRIIQPNAPQHEKWDPEKIPVFFDRQIRFTAAPPETTGAPPPSLIIWPETAVPVLLNRAGPTLDVIADAADGVPVVLGMQRIDGQRFFNSLVVLDETGQVGALYDKHHLVPFGEYIPFGDTLQHFGISAFAAQAGNGYSPGPGARLVDLGDLGQALPLICYEGVFPQDVRAAPARPDMLLLITNDAWFGQVSGPYQHLAQARLRSAEQGLPMIRVANTGVSALIDPAGRVVDSIPLGQAGWRDVRLPPPLAPTIYARMGDAPILALAAFVLVLSFLQHRRTARHR</sequence>
<protein>
    <recommendedName>
        <fullName evidence="9">Apolipoprotein N-acyltransferase</fullName>
        <shortName evidence="9">ALP N-acyltransferase</shortName>
        <ecNumber evidence="9">2.3.1.269</ecNumber>
    </recommendedName>
</protein>
<dbReference type="PROSITE" id="PS50263">
    <property type="entry name" value="CN_HYDROLASE"/>
    <property type="match status" value="1"/>
</dbReference>
<evidence type="ECO:0000256" key="8">
    <source>
        <dbReference type="ARBA" id="ARBA00023315"/>
    </source>
</evidence>
<dbReference type="Pfam" id="PF20154">
    <property type="entry name" value="LNT_N"/>
    <property type="match status" value="1"/>
</dbReference>
<keyword evidence="4 9" id="KW-0808">Transferase</keyword>
<evidence type="ECO:0000256" key="4">
    <source>
        <dbReference type="ARBA" id="ARBA00022679"/>
    </source>
</evidence>
<feature type="transmembrane region" description="Helical" evidence="9">
    <location>
        <begin position="68"/>
        <end position="88"/>
    </location>
</feature>
<comment type="subcellular location">
    <subcellularLocation>
        <location evidence="1 9">Cell membrane</location>
        <topology evidence="1 9">Multi-pass membrane protein</topology>
    </subcellularLocation>
</comment>
<evidence type="ECO:0000256" key="3">
    <source>
        <dbReference type="ARBA" id="ARBA00022475"/>
    </source>
</evidence>
<comment type="similarity">
    <text evidence="2 9">Belongs to the CN hydrolase family. Apolipoprotein N-acyltransferase subfamily.</text>
</comment>
<feature type="domain" description="CN hydrolase" evidence="10">
    <location>
        <begin position="233"/>
        <end position="477"/>
    </location>
</feature>
<keyword evidence="11" id="KW-0449">Lipoprotein</keyword>
<keyword evidence="5 9" id="KW-0812">Transmembrane</keyword>
<evidence type="ECO:0000256" key="9">
    <source>
        <dbReference type="HAMAP-Rule" id="MF_01148"/>
    </source>
</evidence>
<dbReference type="InterPro" id="IPR004563">
    <property type="entry name" value="Apolipo_AcylTrfase"/>
</dbReference>
<dbReference type="OrthoDB" id="9804277at2"/>
<feature type="transmembrane region" description="Helical" evidence="9">
    <location>
        <begin position="131"/>
        <end position="154"/>
    </location>
</feature>
<comment type="catalytic activity">
    <reaction evidence="9">
        <text>N-terminal S-1,2-diacyl-sn-glyceryl-L-cysteinyl-[lipoprotein] + a glycerophospholipid = N-acyl-S-1,2-diacyl-sn-glyceryl-L-cysteinyl-[lipoprotein] + a 2-acyl-sn-glycero-3-phospholipid + H(+)</text>
        <dbReference type="Rhea" id="RHEA:48228"/>
        <dbReference type="Rhea" id="RHEA-COMP:14681"/>
        <dbReference type="Rhea" id="RHEA-COMP:14684"/>
        <dbReference type="ChEBI" id="CHEBI:15378"/>
        <dbReference type="ChEBI" id="CHEBI:136912"/>
        <dbReference type="ChEBI" id="CHEBI:140656"/>
        <dbReference type="ChEBI" id="CHEBI:140657"/>
        <dbReference type="ChEBI" id="CHEBI:140660"/>
        <dbReference type="EC" id="2.3.1.269"/>
    </reaction>
</comment>
<dbReference type="GO" id="GO:0016410">
    <property type="term" value="F:N-acyltransferase activity"/>
    <property type="evidence" value="ECO:0007669"/>
    <property type="project" value="UniProtKB-UniRule"/>
</dbReference>
<dbReference type="Pfam" id="PF00795">
    <property type="entry name" value="CN_hydrolase"/>
    <property type="match status" value="1"/>
</dbReference>
<comment type="pathway">
    <text evidence="9">Protein modification; lipoprotein biosynthesis (N-acyl transfer).</text>
</comment>
<keyword evidence="12" id="KW-1185">Reference proteome</keyword>
<evidence type="ECO:0000313" key="12">
    <source>
        <dbReference type="Proteomes" id="UP000193207"/>
    </source>
</evidence>
<organism evidence="11 12">
    <name type="scientific">Roseovarius halotolerans</name>
    <dbReference type="NCBI Taxonomy" id="505353"/>
    <lineage>
        <taxon>Bacteria</taxon>
        <taxon>Pseudomonadati</taxon>
        <taxon>Pseudomonadota</taxon>
        <taxon>Alphaproteobacteria</taxon>
        <taxon>Rhodobacterales</taxon>
        <taxon>Roseobacteraceae</taxon>
        <taxon>Roseovarius</taxon>
    </lineage>
</organism>
<dbReference type="GO" id="GO:0005886">
    <property type="term" value="C:plasma membrane"/>
    <property type="evidence" value="ECO:0007669"/>
    <property type="project" value="UniProtKB-SubCell"/>
</dbReference>
<proteinExistence type="inferred from homology"/>
<dbReference type="NCBIfam" id="TIGR00546">
    <property type="entry name" value="lnt"/>
    <property type="match status" value="1"/>
</dbReference>
<feature type="transmembrane region" description="Helical" evidence="9">
    <location>
        <begin position="483"/>
        <end position="505"/>
    </location>
</feature>
<dbReference type="HAMAP" id="MF_01148">
    <property type="entry name" value="Lnt"/>
    <property type="match status" value="1"/>
</dbReference>
<dbReference type="InterPro" id="IPR036526">
    <property type="entry name" value="C-N_Hydrolase_sf"/>
</dbReference>
<comment type="function">
    <text evidence="9">Catalyzes the phospholipid dependent N-acylation of the N-terminal cysteine of apolipoprotein, the last step in lipoprotein maturation.</text>
</comment>
<dbReference type="GO" id="GO:0042158">
    <property type="term" value="P:lipoprotein biosynthetic process"/>
    <property type="evidence" value="ECO:0007669"/>
    <property type="project" value="UniProtKB-UniRule"/>
</dbReference>
<dbReference type="Proteomes" id="UP000193207">
    <property type="component" value="Unassembled WGS sequence"/>
</dbReference>
<dbReference type="EMBL" id="FWFU01000001">
    <property type="protein sequence ID" value="SLN17139.1"/>
    <property type="molecule type" value="Genomic_DNA"/>
</dbReference>
<reference evidence="11 12" key="1">
    <citation type="submission" date="2017-03" db="EMBL/GenBank/DDBJ databases">
        <authorList>
            <person name="Afonso C.L."/>
            <person name="Miller P.J."/>
            <person name="Scott M.A."/>
            <person name="Spackman E."/>
            <person name="Goraichik I."/>
            <person name="Dimitrov K.M."/>
            <person name="Suarez D.L."/>
            <person name="Swayne D.E."/>
        </authorList>
    </citation>
    <scope>NUCLEOTIDE SEQUENCE [LARGE SCALE GENOMIC DNA]</scope>
    <source>
        <strain evidence="11 12">CECT 8110</strain>
    </source>
</reference>
<dbReference type="Gene3D" id="3.60.110.10">
    <property type="entry name" value="Carbon-nitrogen hydrolase"/>
    <property type="match status" value="1"/>
</dbReference>
<name>A0A1X6YC86_9RHOB</name>
<evidence type="ECO:0000256" key="7">
    <source>
        <dbReference type="ARBA" id="ARBA00023136"/>
    </source>
</evidence>
<keyword evidence="6 9" id="KW-1133">Transmembrane helix</keyword>
<dbReference type="EC" id="2.3.1.269" evidence="9"/>
<dbReference type="PANTHER" id="PTHR38686">
    <property type="entry name" value="APOLIPOPROTEIN N-ACYLTRANSFERASE"/>
    <property type="match status" value="1"/>
</dbReference>
<evidence type="ECO:0000256" key="6">
    <source>
        <dbReference type="ARBA" id="ARBA00022989"/>
    </source>
</evidence>
<dbReference type="CDD" id="cd07571">
    <property type="entry name" value="ALP_N-acyl_transferase"/>
    <property type="match status" value="1"/>
</dbReference>
<accession>A0A1X6YC86</accession>
<dbReference type="UniPathway" id="UPA00666"/>
<dbReference type="InterPro" id="IPR045378">
    <property type="entry name" value="LNT_N"/>
</dbReference>
<evidence type="ECO:0000256" key="2">
    <source>
        <dbReference type="ARBA" id="ARBA00010065"/>
    </source>
</evidence>
<feature type="transmembrane region" description="Helical" evidence="9">
    <location>
        <begin position="100"/>
        <end position="124"/>
    </location>
</feature>
<evidence type="ECO:0000256" key="5">
    <source>
        <dbReference type="ARBA" id="ARBA00022692"/>
    </source>
</evidence>
<evidence type="ECO:0000256" key="1">
    <source>
        <dbReference type="ARBA" id="ARBA00004651"/>
    </source>
</evidence>
<feature type="transmembrane region" description="Helical" evidence="9">
    <location>
        <begin position="198"/>
        <end position="217"/>
    </location>
</feature>
<dbReference type="PANTHER" id="PTHR38686:SF1">
    <property type="entry name" value="APOLIPOPROTEIN N-ACYLTRANSFERASE"/>
    <property type="match status" value="1"/>
</dbReference>
<feature type="transmembrane region" description="Helical" evidence="9">
    <location>
        <begin position="166"/>
        <end position="191"/>
    </location>
</feature>
<keyword evidence="7 9" id="KW-0472">Membrane</keyword>